<dbReference type="EMBL" id="KZ302226">
    <property type="protein sequence ID" value="PFH46177.1"/>
    <property type="molecule type" value="Genomic_DNA"/>
</dbReference>
<evidence type="ECO:0000256" key="1">
    <source>
        <dbReference type="PROSITE-ProRule" id="PRU00325"/>
    </source>
</evidence>
<evidence type="ECO:0000259" key="2">
    <source>
        <dbReference type="PROSITE" id="PS50966"/>
    </source>
</evidence>
<keyword evidence="1" id="KW-0862">Zinc</keyword>
<accession>A0A2A9ND55</accession>
<dbReference type="GO" id="GO:0008270">
    <property type="term" value="F:zinc ion binding"/>
    <property type="evidence" value="ECO:0007669"/>
    <property type="project" value="UniProtKB-KW"/>
</dbReference>
<protein>
    <recommendedName>
        <fullName evidence="2">SWIM-type domain-containing protein</fullName>
    </recommendedName>
</protein>
<organism evidence="3 4">
    <name type="scientific">Amanita thiersii Skay4041</name>
    <dbReference type="NCBI Taxonomy" id="703135"/>
    <lineage>
        <taxon>Eukaryota</taxon>
        <taxon>Fungi</taxon>
        <taxon>Dikarya</taxon>
        <taxon>Basidiomycota</taxon>
        <taxon>Agaricomycotina</taxon>
        <taxon>Agaricomycetes</taxon>
        <taxon>Agaricomycetidae</taxon>
        <taxon>Agaricales</taxon>
        <taxon>Pluteineae</taxon>
        <taxon>Amanitaceae</taxon>
        <taxon>Amanita</taxon>
    </lineage>
</organism>
<dbReference type="GO" id="GO:0000724">
    <property type="term" value="P:double-strand break repair via homologous recombination"/>
    <property type="evidence" value="ECO:0007669"/>
    <property type="project" value="TreeGrafter"/>
</dbReference>
<evidence type="ECO:0000313" key="3">
    <source>
        <dbReference type="EMBL" id="PFH46177.1"/>
    </source>
</evidence>
<proteinExistence type="predicted"/>
<dbReference type="PANTHER" id="PTHR28498">
    <property type="entry name" value="ZINC FINGER SWIM DOMAIN-CONTAINING PROTEIN 7"/>
    <property type="match status" value="1"/>
</dbReference>
<reference evidence="3 4" key="1">
    <citation type="submission" date="2014-02" db="EMBL/GenBank/DDBJ databases">
        <title>Transposable element dynamics among asymbiotic and ectomycorrhizal Amanita fungi.</title>
        <authorList>
            <consortium name="DOE Joint Genome Institute"/>
            <person name="Hess J."/>
            <person name="Skrede I."/>
            <person name="Wolfe B."/>
            <person name="LaButti K."/>
            <person name="Ohm R.A."/>
            <person name="Grigoriev I.V."/>
            <person name="Pringle A."/>
        </authorList>
    </citation>
    <scope>NUCLEOTIDE SEQUENCE [LARGE SCALE GENOMIC DNA]</scope>
    <source>
        <strain evidence="3 4">SKay4041</strain>
    </source>
</reference>
<dbReference type="AlphaFoldDB" id="A0A2A9ND55"/>
<evidence type="ECO:0000313" key="4">
    <source>
        <dbReference type="Proteomes" id="UP000242287"/>
    </source>
</evidence>
<keyword evidence="1" id="KW-0479">Metal-binding</keyword>
<dbReference type="Proteomes" id="UP000242287">
    <property type="component" value="Unassembled WGS sequence"/>
</dbReference>
<dbReference type="PANTHER" id="PTHR28498:SF1">
    <property type="entry name" value="ZINC FINGER SWIM DOMAIN-CONTAINING PROTEIN 7"/>
    <property type="match status" value="1"/>
</dbReference>
<gene>
    <name evidence="3" type="ORF">AMATHDRAFT_8117</name>
</gene>
<dbReference type="Pfam" id="PF04434">
    <property type="entry name" value="SWIM"/>
    <property type="match status" value="1"/>
</dbReference>
<dbReference type="PROSITE" id="PS50966">
    <property type="entry name" value="ZF_SWIM"/>
    <property type="match status" value="1"/>
</dbReference>
<sequence length="142" mass="15660">MPPTDVSLILKAVLDSIGPSGLSDDTLEQLQILLPETLILAALDLVDRQKVIEYTTPWGSALYEVMGSTAVYSVHLDMPSYPMPYYCTCPAFAYAVLMSETHTICKHVLASYVARQASLCLTRSVNSDDLVQLISRQCDSER</sequence>
<keyword evidence="1" id="KW-0863">Zinc-finger</keyword>
<dbReference type="InterPro" id="IPR007527">
    <property type="entry name" value="Znf_SWIM"/>
</dbReference>
<keyword evidence="4" id="KW-1185">Reference proteome</keyword>
<dbReference type="GO" id="GO:0097196">
    <property type="term" value="C:Shu complex"/>
    <property type="evidence" value="ECO:0007669"/>
    <property type="project" value="TreeGrafter"/>
</dbReference>
<dbReference type="OrthoDB" id="337581at2759"/>
<name>A0A2A9ND55_9AGAR</name>
<feature type="domain" description="SWIM-type" evidence="2">
    <location>
        <begin position="72"/>
        <end position="116"/>
    </location>
</feature>